<keyword evidence="2 7" id="KW-0813">Transport</keyword>
<dbReference type="InterPro" id="IPR055348">
    <property type="entry name" value="DctQ"/>
</dbReference>
<evidence type="ECO:0000256" key="7">
    <source>
        <dbReference type="RuleBase" id="RU369079"/>
    </source>
</evidence>
<comment type="function">
    <text evidence="7">Part of the tripartite ATP-independent periplasmic (TRAP) transport system.</text>
</comment>
<evidence type="ECO:0000313" key="10">
    <source>
        <dbReference type="Proteomes" id="UP000245911"/>
    </source>
</evidence>
<name>A0A2T8HQ55_9RHOB</name>
<evidence type="ECO:0000256" key="5">
    <source>
        <dbReference type="ARBA" id="ARBA00022989"/>
    </source>
</evidence>
<proteinExistence type="inferred from homology"/>
<keyword evidence="3" id="KW-1003">Cell membrane</keyword>
<dbReference type="Proteomes" id="UP000245911">
    <property type="component" value="Unassembled WGS sequence"/>
</dbReference>
<accession>A0A2T8HQ55</accession>
<dbReference type="Pfam" id="PF04290">
    <property type="entry name" value="DctQ"/>
    <property type="match status" value="1"/>
</dbReference>
<evidence type="ECO:0000256" key="4">
    <source>
        <dbReference type="ARBA" id="ARBA00022692"/>
    </source>
</evidence>
<protein>
    <recommendedName>
        <fullName evidence="7">TRAP transporter small permease protein</fullName>
    </recommendedName>
</protein>
<feature type="domain" description="Tripartite ATP-independent periplasmic transporters DctQ component" evidence="8">
    <location>
        <begin position="41"/>
        <end position="174"/>
    </location>
</feature>
<gene>
    <name evidence="9" type="ORF">DDE20_16565</name>
</gene>
<dbReference type="OrthoDB" id="4250245at2"/>
<feature type="transmembrane region" description="Helical" evidence="7">
    <location>
        <begin position="65"/>
        <end position="83"/>
    </location>
</feature>
<evidence type="ECO:0000256" key="3">
    <source>
        <dbReference type="ARBA" id="ARBA00022475"/>
    </source>
</evidence>
<feature type="transmembrane region" description="Helical" evidence="7">
    <location>
        <begin position="104"/>
        <end position="131"/>
    </location>
</feature>
<keyword evidence="7" id="KW-0997">Cell inner membrane</keyword>
<dbReference type="GO" id="GO:0022857">
    <property type="term" value="F:transmembrane transporter activity"/>
    <property type="evidence" value="ECO:0007669"/>
    <property type="project" value="UniProtKB-UniRule"/>
</dbReference>
<keyword evidence="4 7" id="KW-0812">Transmembrane</keyword>
<evidence type="ECO:0000313" key="9">
    <source>
        <dbReference type="EMBL" id="PVH27550.1"/>
    </source>
</evidence>
<evidence type="ECO:0000256" key="1">
    <source>
        <dbReference type="ARBA" id="ARBA00004651"/>
    </source>
</evidence>
<reference evidence="9 10" key="1">
    <citation type="submission" date="2018-04" db="EMBL/GenBank/DDBJ databases">
        <title>Pararhodobacter oceanense sp. nov., isolated from marine intertidal sediment.</title>
        <authorList>
            <person name="Wang X.-L."/>
            <person name="Du Z.-J."/>
        </authorList>
    </citation>
    <scope>NUCLEOTIDE SEQUENCE [LARGE SCALE GENOMIC DNA]</scope>
    <source>
        <strain evidence="9 10">AM505</strain>
    </source>
</reference>
<comment type="subcellular location">
    <subcellularLocation>
        <location evidence="7">Cell inner membrane</location>
        <topology evidence="7">Multi-pass membrane protein</topology>
    </subcellularLocation>
    <subcellularLocation>
        <location evidence="1">Cell membrane</location>
        <topology evidence="1">Multi-pass membrane protein</topology>
    </subcellularLocation>
</comment>
<keyword evidence="5 7" id="KW-1133">Transmembrane helix</keyword>
<organism evidence="9 10">
    <name type="scientific">Pararhodobacter oceanensis</name>
    <dbReference type="NCBI Taxonomy" id="2172121"/>
    <lineage>
        <taxon>Bacteria</taxon>
        <taxon>Pseudomonadati</taxon>
        <taxon>Pseudomonadota</taxon>
        <taxon>Alphaproteobacteria</taxon>
        <taxon>Rhodobacterales</taxon>
        <taxon>Paracoccaceae</taxon>
        <taxon>Pararhodobacter</taxon>
    </lineage>
</organism>
<dbReference type="AlphaFoldDB" id="A0A2T8HQ55"/>
<evidence type="ECO:0000256" key="6">
    <source>
        <dbReference type="ARBA" id="ARBA00023136"/>
    </source>
</evidence>
<feature type="transmembrane region" description="Helical" evidence="7">
    <location>
        <begin position="26"/>
        <end position="45"/>
    </location>
</feature>
<comment type="subunit">
    <text evidence="7">The complex comprises the extracytoplasmic solute receptor protein and the two transmembrane proteins.</text>
</comment>
<keyword evidence="6 7" id="KW-0472">Membrane</keyword>
<dbReference type="EMBL" id="QDKM01000011">
    <property type="protein sequence ID" value="PVH27550.1"/>
    <property type="molecule type" value="Genomic_DNA"/>
</dbReference>
<evidence type="ECO:0000256" key="2">
    <source>
        <dbReference type="ARBA" id="ARBA00022448"/>
    </source>
</evidence>
<evidence type="ECO:0000259" key="8">
    <source>
        <dbReference type="Pfam" id="PF04290"/>
    </source>
</evidence>
<dbReference type="GO" id="GO:0005886">
    <property type="term" value="C:plasma membrane"/>
    <property type="evidence" value="ECO:0007669"/>
    <property type="project" value="UniProtKB-SubCell"/>
</dbReference>
<comment type="similarity">
    <text evidence="7">Belongs to the TRAP transporter small permease family.</text>
</comment>
<comment type="caution">
    <text evidence="9">The sequence shown here is derived from an EMBL/GenBank/DDBJ whole genome shotgun (WGS) entry which is preliminary data.</text>
</comment>
<keyword evidence="10" id="KW-1185">Reference proteome</keyword>
<sequence>MIMATTEDLRTGLAVLDLTALVLDRATAVLSALGTALILGIMLLIGVDVTSRFFLGKPIAGVPEMVAMSILAIVFLQLSNTLARGKLTRSDAFLQMLTKRSQRAGDALDAVLHGAGAVLIWVLLSAFYPLFMRSYGRGQMIGTVGQFLAPIWPVHGIVVIGSALLFAVFVTRTLALTIHATRGRP</sequence>
<feature type="transmembrane region" description="Helical" evidence="7">
    <location>
        <begin position="151"/>
        <end position="175"/>
    </location>
</feature>